<accession>A0ABW3EX14</accession>
<dbReference type="EMBL" id="JBHTJA010000111">
    <property type="protein sequence ID" value="MFD0905013.1"/>
    <property type="molecule type" value="Genomic_DNA"/>
</dbReference>
<organism evidence="2 3">
    <name type="scientific">Actinomadura sediminis</name>
    <dbReference type="NCBI Taxonomy" id="1038904"/>
    <lineage>
        <taxon>Bacteria</taxon>
        <taxon>Bacillati</taxon>
        <taxon>Actinomycetota</taxon>
        <taxon>Actinomycetes</taxon>
        <taxon>Streptosporangiales</taxon>
        <taxon>Thermomonosporaceae</taxon>
        <taxon>Actinomadura</taxon>
    </lineage>
</organism>
<gene>
    <name evidence="2" type="ORF">ACFQ11_31870</name>
</gene>
<keyword evidence="1" id="KW-0472">Membrane</keyword>
<name>A0ABW3EX14_9ACTN</name>
<feature type="transmembrane region" description="Helical" evidence="1">
    <location>
        <begin position="6"/>
        <end position="29"/>
    </location>
</feature>
<reference evidence="3" key="1">
    <citation type="journal article" date="2019" name="Int. J. Syst. Evol. Microbiol.">
        <title>The Global Catalogue of Microorganisms (GCM) 10K type strain sequencing project: providing services to taxonomists for standard genome sequencing and annotation.</title>
        <authorList>
            <consortium name="The Broad Institute Genomics Platform"/>
            <consortium name="The Broad Institute Genome Sequencing Center for Infectious Disease"/>
            <person name="Wu L."/>
            <person name="Ma J."/>
        </authorList>
    </citation>
    <scope>NUCLEOTIDE SEQUENCE [LARGE SCALE GENOMIC DNA]</scope>
    <source>
        <strain evidence="3">JCM 31202</strain>
    </source>
</reference>
<evidence type="ECO:0000313" key="3">
    <source>
        <dbReference type="Proteomes" id="UP001596972"/>
    </source>
</evidence>
<comment type="caution">
    <text evidence="2">The sequence shown here is derived from an EMBL/GenBank/DDBJ whole genome shotgun (WGS) entry which is preliminary data.</text>
</comment>
<keyword evidence="1" id="KW-0812">Transmembrane</keyword>
<keyword evidence="3" id="KW-1185">Reference proteome</keyword>
<evidence type="ECO:0000256" key="1">
    <source>
        <dbReference type="SAM" id="Phobius"/>
    </source>
</evidence>
<evidence type="ECO:0000313" key="2">
    <source>
        <dbReference type="EMBL" id="MFD0905013.1"/>
    </source>
</evidence>
<protein>
    <submittedName>
        <fullName evidence="2">Uncharacterized protein</fullName>
    </submittedName>
</protein>
<dbReference type="RefSeq" id="WP_378305477.1">
    <property type="nucleotide sequence ID" value="NZ_JBHTJA010000111.1"/>
</dbReference>
<dbReference type="Proteomes" id="UP001596972">
    <property type="component" value="Unassembled WGS sequence"/>
</dbReference>
<proteinExistence type="predicted"/>
<sequence>MEIIYVPLAVAFAAAFVVFVVYGGVVMPVTEIAESWRSRGTRRAGTDGPKENR</sequence>
<keyword evidence="1" id="KW-1133">Transmembrane helix</keyword>